<sequence length="88" mass="10544">MKVFFHKHFRKRFAKLPSKIKDKFDIQLELFYKNLHDERLNNHELHGKYINHRSINVTGDIRAVYRKTDTVMGSVLFVDIGTHPELYS</sequence>
<dbReference type="InterPro" id="IPR007712">
    <property type="entry name" value="RelE/ParE_toxin"/>
</dbReference>
<dbReference type="InterPro" id="IPR004386">
    <property type="entry name" value="Toxin_YafQ-like"/>
</dbReference>
<dbReference type="InterPro" id="IPR035093">
    <property type="entry name" value="RelE/ParE_toxin_dom_sf"/>
</dbReference>
<organism evidence="2 3">
    <name type="scientific">Candidatus Nomurabacteria bacterium CG2_30_43_9</name>
    <dbReference type="NCBI Taxonomy" id="1805283"/>
    <lineage>
        <taxon>Bacteria</taxon>
        <taxon>Candidatus Nomuraibacteriota</taxon>
    </lineage>
</organism>
<protein>
    <recommendedName>
        <fullName evidence="4">Plasmid stabilization protein</fullName>
    </recommendedName>
</protein>
<evidence type="ECO:0000256" key="1">
    <source>
        <dbReference type="ARBA" id="ARBA00022649"/>
    </source>
</evidence>
<keyword evidence="1" id="KW-1277">Toxin-antitoxin system</keyword>
<evidence type="ECO:0000313" key="3">
    <source>
        <dbReference type="Proteomes" id="UP000182059"/>
    </source>
</evidence>
<reference evidence="2 3" key="1">
    <citation type="journal article" date="2016" name="Environ. Microbiol.">
        <title>Genomic resolution of a cold subsurface aquifer community provides metabolic insights for novel microbes adapted to high CO concentrations.</title>
        <authorList>
            <person name="Probst A.J."/>
            <person name="Castelle C.J."/>
            <person name="Singh A."/>
            <person name="Brown C.T."/>
            <person name="Anantharaman K."/>
            <person name="Sharon I."/>
            <person name="Hug L.A."/>
            <person name="Burstein D."/>
            <person name="Emerson J.B."/>
            <person name="Thomas B.C."/>
            <person name="Banfield J.F."/>
        </authorList>
    </citation>
    <scope>NUCLEOTIDE SEQUENCE [LARGE SCALE GENOMIC DNA]</scope>
    <source>
        <strain evidence="2">CG2_30_43_9</strain>
    </source>
</reference>
<evidence type="ECO:0000313" key="2">
    <source>
        <dbReference type="EMBL" id="OIP65230.1"/>
    </source>
</evidence>
<dbReference type="Proteomes" id="UP000182059">
    <property type="component" value="Unassembled WGS sequence"/>
</dbReference>
<comment type="caution">
    <text evidence="2">The sequence shown here is derived from an EMBL/GenBank/DDBJ whole genome shotgun (WGS) entry which is preliminary data.</text>
</comment>
<dbReference type="EMBL" id="MNYX01000054">
    <property type="protein sequence ID" value="OIP65230.1"/>
    <property type="molecule type" value="Genomic_DNA"/>
</dbReference>
<dbReference type="SUPFAM" id="SSF143011">
    <property type="entry name" value="RelE-like"/>
    <property type="match status" value="1"/>
</dbReference>
<dbReference type="AlphaFoldDB" id="A0A1J5GBF7"/>
<gene>
    <name evidence="2" type="ORF">AUK15_02370</name>
</gene>
<dbReference type="Gene3D" id="3.30.2310.20">
    <property type="entry name" value="RelE-like"/>
    <property type="match status" value="1"/>
</dbReference>
<name>A0A1J5GBF7_9BACT</name>
<accession>A0A1J5GBF7</accession>
<evidence type="ECO:0008006" key="4">
    <source>
        <dbReference type="Google" id="ProtNLM"/>
    </source>
</evidence>
<proteinExistence type="predicted"/>
<dbReference type="Pfam" id="PF15738">
    <property type="entry name" value="YafQ_toxin"/>
    <property type="match status" value="1"/>
</dbReference>
<dbReference type="NCBIfam" id="TIGR02385">
    <property type="entry name" value="RelE_StbE"/>
    <property type="match status" value="1"/>
</dbReference>